<evidence type="ECO:0000256" key="9">
    <source>
        <dbReference type="ARBA" id="ARBA00023235"/>
    </source>
</evidence>
<dbReference type="PANTHER" id="PTHR43725">
    <property type="entry name" value="UDP-GLUCOSE 4-EPIMERASE"/>
    <property type="match status" value="1"/>
</dbReference>
<dbReference type="InterPro" id="IPR005886">
    <property type="entry name" value="UDP_G4E"/>
</dbReference>
<comment type="pathway">
    <text evidence="3 10">Carbohydrate metabolism; galactose metabolism.</text>
</comment>
<dbReference type="Gene3D" id="3.90.25.10">
    <property type="entry name" value="UDP-galactose 4-epimerase, domain 1"/>
    <property type="match status" value="1"/>
</dbReference>
<accession>A0A921FPQ6</accession>
<reference evidence="12" key="2">
    <citation type="submission" date="2021-09" db="EMBL/GenBank/DDBJ databases">
        <authorList>
            <person name="Gilroy R."/>
        </authorList>
    </citation>
    <scope>NUCLEOTIDE SEQUENCE</scope>
    <source>
        <strain evidence="12">ChiHjej13B12-14962</strain>
    </source>
</reference>
<evidence type="ECO:0000313" key="12">
    <source>
        <dbReference type="EMBL" id="HJF15993.1"/>
    </source>
</evidence>
<evidence type="ECO:0000256" key="7">
    <source>
        <dbReference type="ARBA" id="ARBA00023027"/>
    </source>
</evidence>
<dbReference type="InterPro" id="IPR036291">
    <property type="entry name" value="NAD(P)-bd_dom_sf"/>
</dbReference>
<dbReference type="GO" id="GO:0003978">
    <property type="term" value="F:UDP-glucose 4-epimerase activity"/>
    <property type="evidence" value="ECO:0007669"/>
    <property type="project" value="UniProtKB-UniRule"/>
</dbReference>
<dbReference type="GO" id="GO:0005829">
    <property type="term" value="C:cytosol"/>
    <property type="evidence" value="ECO:0007669"/>
    <property type="project" value="TreeGrafter"/>
</dbReference>
<dbReference type="InterPro" id="IPR001509">
    <property type="entry name" value="Epimerase_deHydtase"/>
</dbReference>
<evidence type="ECO:0000259" key="11">
    <source>
        <dbReference type="Pfam" id="PF01370"/>
    </source>
</evidence>
<organism evidence="12 13">
    <name type="scientific">Enteractinococcus helveticum</name>
    <dbReference type="NCBI Taxonomy" id="1837282"/>
    <lineage>
        <taxon>Bacteria</taxon>
        <taxon>Bacillati</taxon>
        <taxon>Actinomycetota</taxon>
        <taxon>Actinomycetes</taxon>
        <taxon>Micrococcales</taxon>
        <taxon>Micrococcaceae</taxon>
    </lineage>
</organism>
<gene>
    <name evidence="12" type="primary">galE</name>
    <name evidence="12" type="ORF">K8V32_14585</name>
</gene>
<keyword evidence="9 10" id="KW-0413">Isomerase</keyword>
<dbReference type="SUPFAM" id="SSF51735">
    <property type="entry name" value="NAD(P)-binding Rossmann-fold domains"/>
    <property type="match status" value="1"/>
</dbReference>
<comment type="similarity">
    <text evidence="4 10">Belongs to the NAD(P)-dependent epimerase/dehydratase family.</text>
</comment>
<protein>
    <recommendedName>
        <fullName evidence="6 10">UDP-glucose 4-epimerase</fullName>
        <ecNumber evidence="5 10">5.1.3.2</ecNumber>
    </recommendedName>
</protein>
<dbReference type="RefSeq" id="WP_303909139.1">
    <property type="nucleotide sequence ID" value="NZ_DYXC01000169.1"/>
</dbReference>
<dbReference type="Pfam" id="PF01370">
    <property type="entry name" value="Epimerase"/>
    <property type="match status" value="1"/>
</dbReference>
<comment type="caution">
    <text evidence="12">The sequence shown here is derived from an EMBL/GenBank/DDBJ whole genome shotgun (WGS) entry which is preliminary data.</text>
</comment>
<feature type="domain" description="NAD-dependent epimerase/dehydratase" evidence="11">
    <location>
        <begin position="3"/>
        <end position="261"/>
    </location>
</feature>
<comment type="catalytic activity">
    <reaction evidence="1 10">
        <text>UDP-alpha-D-glucose = UDP-alpha-D-galactose</text>
        <dbReference type="Rhea" id="RHEA:22168"/>
        <dbReference type="ChEBI" id="CHEBI:58885"/>
        <dbReference type="ChEBI" id="CHEBI:66914"/>
        <dbReference type="EC" id="5.1.3.2"/>
    </reaction>
</comment>
<evidence type="ECO:0000256" key="3">
    <source>
        <dbReference type="ARBA" id="ARBA00004947"/>
    </source>
</evidence>
<dbReference type="AlphaFoldDB" id="A0A921FPQ6"/>
<reference evidence="12" key="1">
    <citation type="journal article" date="2021" name="PeerJ">
        <title>Extensive microbial diversity within the chicken gut microbiome revealed by metagenomics and culture.</title>
        <authorList>
            <person name="Gilroy R."/>
            <person name="Ravi A."/>
            <person name="Getino M."/>
            <person name="Pursley I."/>
            <person name="Horton D.L."/>
            <person name="Alikhan N.F."/>
            <person name="Baker D."/>
            <person name="Gharbi K."/>
            <person name="Hall N."/>
            <person name="Watson M."/>
            <person name="Adriaenssens E.M."/>
            <person name="Foster-Nyarko E."/>
            <person name="Jarju S."/>
            <person name="Secka A."/>
            <person name="Antonio M."/>
            <person name="Oren A."/>
            <person name="Chaudhuri R.R."/>
            <person name="La Ragione R."/>
            <person name="Hildebrand F."/>
            <person name="Pallen M.J."/>
        </authorList>
    </citation>
    <scope>NUCLEOTIDE SEQUENCE</scope>
    <source>
        <strain evidence="12">ChiHjej13B12-14962</strain>
    </source>
</reference>
<dbReference type="CDD" id="cd05247">
    <property type="entry name" value="UDP_G4E_1_SDR_e"/>
    <property type="match status" value="1"/>
</dbReference>
<keyword evidence="10" id="KW-0119">Carbohydrate metabolism</keyword>
<dbReference type="FunFam" id="3.90.25.10:FF:000028">
    <property type="entry name" value="UDP-glucose 4-epimerase GalE"/>
    <property type="match status" value="1"/>
</dbReference>
<evidence type="ECO:0000256" key="10">
    <source>
        <dbReference type="RuleBase" id="RU366046"/>
    </source>
</evidence>
<evidence type="ECO:0000256" key="5">
    <source>
        <dbReference type="ARBA" id="ARBA00013189"/>
    </source>
</evidence>
<dbReference type="GO" id="GO:0033499">
    <property type="term" value="P:galactose catabolic process via UDP-galactose, Leloir pathway"/>
    <property type="evidence" value="ECO:0007669"/>
    <property type="project" value="TreeGrafter"/>
</dbReference>
<keyword evidence="7 10" id="KW-0520">NAD</keyword>
<dbReference type="EMBL" id="DYXC01000169">
    <property type="protein sequence ID" value="HJF15993.1"/>
    <property type="molecule type" value="Genomic_DNA"/>
</dbReference>
<proteinExistence type="inferred from homology"/>
<evidence type="ECO:0000256" key="4">
    <source>
        <dbReference type="ARBA" id="ARBA00007637"/>
    </source>
</evidence>
<dbReference type="PANTHER" id="PTHR43725:SF47">
    <property type="entry name" value="UDP-GLUCOSE 4-EPIMERASE"/>
    <property type="match status" value="1"/>
</dbReference>
<sequence>MRVLLTGGAGYIGSHTALVLLEQGHDVVVVDDLSNGNRIALDRVEELTGRSITFVQADLTNTTATRVTLANTHFDAVVHFAGLKAVGESVEQPVRYYRTNLASTLTLLDILAERQINTLVFSSSATVYGEPQTPLVAETHHTGVGLTNPYGWSKYMNEQIITDAAVARPEMSVVLLRYFNPVGAHPSGRIGEDPAGIPNNLLPFIAQVAVGRRDKLSVFGDDYDTPDGTGVRDYIHVMDLAEGHVAALNYASCGVQTYNLGSGVGTSVLEAVRAFEAVSSRPVPYQISPRRSGDLATVVADPRLAQEKLNWQTTRTFIDACRDAWNWQSQNPAGYGETIRVVLGTPAASVEKTTGDKAISTR</sequence>
<comment type="cofactor">
    <cofactor evidence="2 10">
        <name>NAD(+)</name>
        <dbReference type="ChEBI" id="CHEBI:57540"/>
    </cofactor>
</comment>
<evidence type="ECO:0000256" key="2">
    <source>
        <dbReference type="ARBA" id="ARBA00001911"/>
    </source>
</evidence>
<evidence type="ECO:0000256" key="1">
    <source>
        <dbReference type="ARBA" id="ARBA00000083"/>
    </source>
</evidence>
<evidence type="ECO:0000256" key="6">
    <source>
        <dbReference type="ARBA" id="ARBA00018569"/>
    </source>
</evidence>
<dbReference type="NCBIfam" id="TIGR01179">
    <property type="entry name" value="galE"/>
    <property type="match status" value="1"/>
</dbReference>
<dbReference type="Proteomes" id="UP000703315">
    <property type="component" value="Unassembled WGS sequence"/>
</dbReference>
<name>A0A921FPQ6_9MICC</name>
<dbReference type="EC" id="5.1.3.2" evidence="5 10"/>
<dbReference type="Gene3D" id="3.40.50.720">
    <property type="entry name" value="NAD(P)-binding Rossmann-like Domain"/>
    <property type="match status" value="1"/>
</dbReference>
<comment type="subunit">
    <text evidence="10">Homodimer.</text>
</comment>
<evidence type="ECO:0000313" key="13">
    <source>
        <dbReference type="Proteomes" id="UP000703315"/>
    </source>
</evidence>
<dbReference type="NCBIfam" id="NF007956">
    <property type="entry name" value="PRK10675.1"/>
    <property type="match status" value="1"/>
</dbReference>
<evidence type="ECO:0000256" key="8">
    <source>
        <dbReference type="ARBA" id="ARBA00023144"/>
    </source>
</evidence>
<keyword evidence="8" id="KW-0299">Galactose metabolism</keyword>